<proteinExistence type="predicted"/>
<reference evidence="1 2" key="1">
    <citation type="submission" date="2023-09" db="EMBL/GenBank/DDBJ databases">
        <title>Genomes of two closely related lineages of the louse Polyplax serrata with different host specificities.</title>
        <authorList>
            <person name="Martinu J."/>
            <person name="Tarabai H."/>
            <person name="Stefka J."/>
            <person name="Hypsa V."/>
        </authorList>
    </citation>
    <scope>NUCLEOTIDE SEQUENCE [LARGE SCALE GENOMIC DNA]</scope>
    <source>
        <strain evidence="1">98ZLc_SE</strain>
    </source>
</reference>
<keyword evidence="2" id="KW-1185">Reference proteome</keyword>
<dbReference type="EMBL" id="JAWJWF010000050">
    <property type="protein sequence ID" value="KAK6618195.1"/>
    <property type="molecule type" value="Genomic_DNA"/>
</dbReference>
<evidence type="ECO:0000313" key="2">
    <source>
        <dbReference type="Proteomes" id="UP001359485"/>
    </source>
</evidence>
<dbReference type="Proteomes" id="UP001359485">
    <property type="component" value="Unassembled WGS sequence"/>
</dbReference>
<protein>
    <submittedName>
        <fullName evidence="1">Uncharacterized protein</fullName>
    </submittedName>
</protein>
<gene>
    <name evidence="1" type="ORF">RUM44_002646</name>
</gene>
<accession>A0ABR1AFC9</accession>
<name>A0ABR1AFC9_POLSC</name>
<comment type="caution">
    <text evidence="1">The sequence shown here is derived from an EMBL/GenBank/DDBJ whole genome shotgun (WGS) entry which is preliminary data.</text>
</comment>
<organism evidence="1 2">
    <name type="scientific">Polyplax serrata</name>
    <name type="common">Common mouse louse</name>
    <dbReference type="NCBI Taxonomy" id="468196"/>
    <lineage>
        <taxon>Eukaryota</taxon>
        <taxon>Metazoa</taxon>
        <taxon>Ecdysozoa</taxon>
        <taxon>Arthropoda</taxon>
        <taxon>Hexapoda</taxon>
        <taxon>Insecta</taxon>
        <taxon>Pterygota</taxon>
        <taxon>Neoptera</taxon>
        <taxon>Paraneoptera</taxon>
        <taxon>Psocodea</taxon>
        <taxon>Troctomorpha</taxon>
        <taxon>Phthiraptera</taxon>
        <taxon>Anoplura</taxon>
        <taxon>Polyplacidae</taxon>
        <taxon>Polyplax</taxon>
    </lineage>
</organism>
<sequence length="109" mass="12343">MPLDRMLTSKRVALTSVADDSSDDGFPDYRSGVTYDAYPVKRYRNDSCRVKNECKNDVHNIKARGPTVFVYIHSTKAYAIHCPLGKMPVKQTAPKKQINGHQKTNENEL</sequence>
<evidence type="ECO:0000313" key="1">
    <source>
        <dbReference type="EMBL" id="KAK6618195.1"/>
    </source>
</evidence>